<evidence type="ECO:0000256" key="5">
    <source>
        <dbReference type="ARBA" id="ARBA00022692"/>
    </source>
</evidence>
<evidence type="ECO:0000256" key="4">
    <source>
        <dbReference type="ARBA" id="ARBA00022679"/>
    </source>
</evidence>
<feature type="transmembrane region" description="Helical" evidence="9">
    <location>
        <begin position="219"/>
        <end position="237"/>
    </location>
</feature>
<keyword evidence="4 11" id="KW-0808">Transferase</keyword>
<feature type="transmembrane region" description="Helical" evidence="9">
    <location>
        <begin position="164"/>
        <end position="188"/>
    </location>
</feature>
<protein>
    <submittedName>
        <fullName evidence="11">Glycosyltransferase family 39 protein</fullName>
        <ecNumber evidence="11">2.4.-.-</ecNumber>
    </submittedName>
</protein>
<feature type="transmembrane region" description="Helical" evidence="9">
    <location>
        <begin position="195"/>
        <end position="213"/>
    </location>
</feature>
<evidence type="ECO:0000259" key="10">
    <source>
        <dbReference type="Pfam" id="PF13231"/>
    </source>
</evidence>
<evidence type="ECO:0000256" key="8">
    <source>
        <dbReference type="SAM" id="MobiDB-lite"/>
    </source>
</evidence>
<feature type="transmembrane region" description="Helical" evidence="9">
    <location>
        <begin position="12"/>
        <end position="30"/>
    </location>
</feature>
<feature type="transmembrane region" description="Helical" evidence="9">
    <location>
        <begin position="443"/>
        <end position="462"/>
    </location>
</feature>
<dbReference type="InterPro" id="IPR038731">
    <property type="entry name" value="RgtA/B/C-like"/>
</dbReference>
<keyword evidence="12" id="KW-1185">Reference proteome</keyword>
<evidence type="ECO:0000256" key="3">
    <source>
        <dbReference type="ARBA" id="ARBA00022676"/>
    </source>
</evidence>
<keyword evidence="2" id="KW-1003">Cell membrane</keyword>
<feature type="domain" description="Glycosyltransferase RgtA/B/C/D-like" evidence="10">
    <location>
        <begin position="80"/>
        <end position="215"/>
    </location>
</feature>
<name>A0ABU9M0T6_9BACT</name>
<feature type="transmembrane region" description="Helical" evidence="9">
    <location>
        <begin position="415"/>
        <end position="437"/>
    </location>
</feature>
<dbReference type="GO" id="GO:0016757">
    <property type="term" value="F:glycosyltransferase activity"/>
    <property type="evidence" value="ECO:0007669"/>
    <property type="project" value="UniProtKB-KW"/>
</dbReference>
<keyword evidence="7 9" id="KW-0472">Membrane</keyword>
<feature type="transmembrane region" description="Helical" evidence="9">
    <location>
        <begin position="133"/>
        <end position="152"/>
    </location>
</feature>
<feature type="transmembrane region" description="Helical" evidence="9">
    <location>
        <begin position="103"/>
        <end position="121"/>
    </location>
</feature>
<evidence type="ECO:0000256" key="9">
    <source>
        <dbReference type="SAM" id="Phobius"/>
    </source>
</evidence>
<keyword evidence="6 9" id="KW-1133">Transmembrane helix</keyword>
<dbReference type="EMBL" id="JBCEVZ010000086">
    <property type="protein sequence ID" value="MEL5996654.1"/>
    <property type="molecule type" value="Genomic_DNA"/>
</dbReference>
<comment type="caution">
    <text evidence="11">The sequence shown here is derived from an EMBL/GenBank/DDBJ whole genome shotgun (WGS) entry which is preliminary data.</text>
</comment>
<proteinExistence type="predicted"/>
<dbReference type="EC" id="2.4.-.-" evidence="11"/>
<evidence type="ECO:0000313" key="11">
    <source>
        <dbReference type="EMBL" id="MEL5996654.1"/>
    </source>
</evidence>
<sequence>MSSTVPNRIAAGWLFGILLLGLGLRIAFLLKGTAVMYHSPEYFALNGDSSSYTLAFENLWNKGRYTFDFLEPDAAFGRLPGYPFFYGAHWILFGSERAAAATAWSQVLLDTGAIGLIFAILHRLEPHRPRTAYLGALLYATYPFIIVWIPVMGTEILSVDLTLLWLWALLHWRPTAAYALGLGMLLALGLLVREYMGILLPITFAWLLWQCWAERERGLVRYAALVAVGFGLLYGGWPVRNYLLAHRLILLKPRAAGYANQTSDVDEFYQWVHCWTPDENPWLDSVLVGTGAVRFPAAATFGSAATQAQAQRLVVQARQCGSGFWVLRSGAGNGTRYRNAAAMRADTAYQRHHFQHCNAEIGAGFQALRQQFMAEHPVRFCFDVPLQNLRKALFKSSLTTDQALAPRPALPYTGLLRLLLGYRTALLLLGWGGLLVLKGQRNARWLVAAVAGGLYFYICFLYRGLEMRYLLQADVLLLVPAALWLGRWWPATLPNPEHQAITAGPARSTSSTKKPTKG</sequence>
<keyword evidence="3 11" id="KW-0328">Glycosyltransferase</keyword>
<reference evidence="11 12" key="1">
    <citation type="journal article" date="2018" name="Arch. Microbiol.">
        <title>Hymenobacter segetis sp. nov., isolated from soil.</title>
        <authorList>
            <person name="Ten L.N."/>
            <person name="Lim S.J."/>
            <person name="Kim B.O."/>
            <person name="Kang I.K."/>
            <person name="Jung H.Y."/>
        </authorList>
    </citation>
    <scope>NUCLEOTIDE SEQUENCE [LARGE SCALE GENOMIC DNA]</scope>
    <source>
        <strain evidence="11 12">S7-3-11</strain>
    </source>
</reference>
<dbReference type="PANTHER" id="PTHR33908">
    <property type="entry name" value="MANNOSYLTRANSFERASE YKCB-RELATED"/>
    <property type="match status" value="1"/>
</dbReference>
<evidence type="ECO:0000256" key="1">
    <source>
        <dbReference type="ARBA" id="ARBA00004651"/>
    </source>
</evidence>
<feature type="region of interest" description="Disordered" evidence="8">
    <location>
        <begin position="499"/>
        <end position="518"/>
    </location>
</feature>
<comment type="subcellular location">
    <subcellularLocation>
        <location evidence="1">Cell membrane</location>
        <topology evidence="1">Multi-pass membrane protein</topology>
    </subcellularLocation>
</comment>
<keyword evidence="5 9" id="KW-0812">Transmembrane</keyword>
<dbReference type="RefSeq" id="WP_342301193.1">
    <property type="nucleotide sequence ID" value="NZ_JBCEVZ010000086.1"/>
</dbReference>
<accession>A0ABU9M0T6</accession>
<organism evidence="11 12">
    <name type="scientific">Hymenobacter segetis</name>
    <dbReference type="NCBI Taxonomy" id="2025509"/>
    <lineage>
        <taxon>Bacteria</taxon>
        <taxon>Pseudomonadati</taxon>
        <taxon>Bacteroidota</taxon>
        <taxon>Cytophagia</taxon>
        <taxon>Cytophagales</taxon>
        <taxon>Hymenobacteraceae</taxon>
        <taxon>Hymenobacter</taxon>
    </lineage>
</organism>
<dbReference type="Pfam" id="PF13231">
    <property type="entry name" value="PMT_2"/>
    <property type="match status" value="1"/>
</dbReference>
<gene>
    <name evidence="11" type="ORF">AAFH49_20765</name>
</gene>
<dbReference type="InterPro" id="IPR050297">
    <property type="entry name" value="LipidA_mod_glycosyltrf_83"/>
</dbReference>
<feature type="transmembrane region" description="Helical" evidence="9">
    <location>
        <begin position="469"/>
        <end position="489"/>
    </location>
</feature>
<evidence type="ECO:0000256" key="7">
    <source>
        <dbReference type="ARBA" id="ARBA00023136"/>
    </source>
</evidence>
<feature type="compositionally biased region" description="Polar residues" evidence="8">
    <location>
        <begin position="507"/>
        <end position="518"/>
    </location>
</feature>
<evidence type="ECO:0000256" key="2">
    <source>
        <dbReference type="ARBA" id="ARBA00022475"/>
    </source>
</evidence>
<evidence type="ECO:0000313" key="12">
    <source>
        <dbReference type="Proteomes" id="UP001479606"/>
    </source>
</evidence>
<evidence type="ECO:0000256" key="6">
    <source>
        <dbReference type="ARBA" id="ARBA00022989"/>
    </source>
</evidence>
<dbReference type="Proteomes" id="UP001479606">
    <property type="component" value="Unassembled WGS sequence"/>
</dbReference>
<dbReference type="PANTHER" id="PTHR33908:SF11">
    <property type="entry name" value="MEMBRANE PROTEIN"/>
    <property type="match status" value="1"/>
</dbReference>